<dbReference type="EMBL" id="JARKIE010000133">
    <property type="protein sequence ID" value="KAJ7678612.1"/>
    <property type="molecule type" value="Genomic_DNA"/>
</dbReference>
<feature type="signal peptide" evidence="1">
    <location>
        <begin position="1"/>
        <end position="19"/>
    </location>
</feature>
<keyword evidence="3" id="KW-1185">Reference proteome</keyword>
<evidence type="ECO:0000313" key="3">
    <source>
        <dbReference type="Proteomes" id="UP001221757"/>
    </source>
</evidence>
<protein>
    <recommendedName>
        <fullName evidence="4">Secreted protein</fullName>
    </recommendedName>
</protein>
<proteinExistence type="predicted"/>
<dbReference type="AlphaFoldDB" id="A0AAD7GCN1"/>
<dbReference type="Proteomes" id="UP001221757">
    <property type="component" value="Unassembled WGS sequence"/>
</dbReference>
<organism evidence="2 3">
    <name type="scientific">Mycena rosella</name>
    <name type="common">Pink bonnet</name>
    <name type="synonym">Agaricus rosellus</name>
    <dbReference type="NCBI Taxonomy" id="1033263"/>
    <lineage>
        <taxon>Eukaryota</taxon>
        <taxon>Fungi</taxon>
        <taxon>Dikarya</taxon>
        <taxon>Basidiomycota</taxon>
        <taxon>Agaricomycotina</taxon>
        <taxon>Agaricomycetes</taxon>
        <taxon>Agaricomycetidae</taxon>
        <taxon>Agaricales</taxon>
        <taxon>Marasmiineae</taxon>
        <taxon>Mycenaceae</taxon>
        <taxon>Mycena</taxon>
    </lineage>
</organism>
<feature type="chain" id="PRO_5042047137" description="Secreted protein" evidence="1">
    <location>
        <begin position="20"/>
        <end position="127"/>
    </location>
</feature>
<sequence length="127" mass="14375">MLAIAFAVLISTIIQATTAVEALEITRLHVAVILDLSWMNNTSTWIWFLLYAHHLSKADKRKLRREGWDPRCPCCRLEPACLNHAKDRRPALRLVYCTAWDLFSQAPVLILGSLHLSLMAALESCFG</sequence>
<evidence type="ECO:0008006" key="4">
    <source>
        <dbReference type="Google" id="ProtNLM"/>
    </source>
</evidence>
<evidence type="ECO:0000256" key="1">
    <source>
        <dbReference type="SAM" id="SignalP"/>
    </source>
</evidence>
<keyword evidence="1" id="KW-0732">Signal</keyword>
<comment type="caution">
    <text evidence="2">The sequence shown here is derived from an EMBL/GenBank/DDBJ whole genome shotgun (WGS) entry which is preliminary data.</text>
</comment>
<evidence type="ECO:0000313" key="2">
    <source>
        <dbReference type="EMBL" id="KAJ7678612.1"/>
    </source>
</evidence>
<reference evidence="2" key="1">
    <citation type="submission" date="2023-03" db="EMBL/GenBank/DDBJ databases">
        <title>Massive genome expansion in bonnet fungi (Mycena s.s.) driven by repeated elements and novel gene families across ecological guilds.</title>
        <authorList>
            <consortium name="Lawrence Berkeley National Laboratory"/>
            <person name="Harder C.B."/>
            <person name="Miyauchi S."/>
            <person name="Viragh M."/>
            <person name="Kuo A."/>
            <person name="Thoen E."/>
            <person name="Andreopoulos B."/>
            <person name="Lu D."/>
            <person name="Skrede I."/>
            <person name="Drula E."/>
            <person name="Henrissat B."/>
            <person name="Morin E."/>
            <person name="Kohler A."/>
            <person name="Barry K."/>
            <person name="LaButti K."/>
            <person name="Morin E."/>
            <person name="Salamov A."/>
            <person name="Lipzen A."/>
            <person name="Mereny Z."/>
            <person name="Hegedus B."/>
            <person name="Baldrian P."/>
            <person name="Stursova M."/>
            <person name="Weitz H."/>
            <person name="Taylor A."/>
            <person name="Grigoriev I.V."/>
            <person name="Nagy L.G."/>
            <person name="Martin F."/>
            <person name="Kauserud H."/>
        </authorList>
    </citation>
    <scope>NUCLEOTIDE SEQUENCE</scope>
    <source>
        <strain evidence="2">CBHHK067</strain>
    </source>
</reference>
<accession>A0AAD7GCN1</accession>
<gene>
    <name evidence="2" type="ORF">B0H17DRAFT_1206675</name>
</gene>
<name>A0AAD7GCN1_MYCRO</name>